<dbReference type="InterPro" id="IPR005162">
    <property type="entry name" value="Retrotrans_gag_dom"/>
</dbReference>
<proteinExistence type="predicted"/>
<evidence type="ECO:0000313" key="3">
    <source>
        <dbReference type="Proteomes" id="UP000257109"/>
    </source>
</evidence>
<sequence>MRWFSSLPPRSIDSFSDLVVAFESQFATNKAKCMEVAYLFDIKQAKIETLNRYLARFNGATIQAFQKGLRTGPFSDSLALSRPSSMTEIRTWVEKHAEKELLAVGKKIGQGVQAYQYYGLGGVGHKDARVEKYAPFKATRA</sequence>
<reference evidence="2" key="1">
    <citation type="submission" date="2018-05" db="EMBL/GenBank/DDBJ databases">
        <title>Draft genome of Mucuna pruriens seed.</title>
        <authorList>
            <person name="Nnadi N.E."/>
            <person name="Vos R."/>
            <person name="Hasami M.H."/>
            <person name="Devisetty U.K."/>
            <person name="Aguiy J.C."/>
        </authorList>
    </citation>
    <scope>NUCLEOTIDE SEQUENCE [LARGE SCALE GENOMIC DNA]</scope>
    <source>
        <strain evidence="2">JCA_2017</strain>
    </source>
</reference>
<comment type="caution">
    <text evidence="2">The sequence shown here is derived from an EMBL/GenBank/DDBJ whole genome shotgun (WGS) entry which is preliminary data.</text>
</comment>
<gene>
    <name evidence="2" type="ORF">CR513_55266</name>
</gene>
<dbReference type="Pfam" id="PF03732">
    <property type="entry name" value="Retrotrans_gag"/>
    <property type="match status" value="1"/>
</dbReference>
<evidence type="ECO:0000313" key="2">
    <source>
        <dbReference type="EMBL" id="RDX66015.1"/>
    </source>
</evidence>
<dbReference type="AlphaFoldDB" id="A0A371EIX8"/>
<feature type="domain" description="Retrotransposon gag" evidence="1">
    <location>
        <begin position="2"/>
        <end position="62"/>
    </location>
</feature>
<evidence type="ECO:0000259" key="1">
    <source>
        <dbReference type="Pfam" id="PF03732"/>
    </source>
</evidence>
<organism evidence="2 3">
    <name type="scientific">Mucuna pruriens</name>
    <name type="common">Velvet bean</name>
    <name type="synonym">Dolichos pruriens</name>
    <dbReference type="NCBI Taxonomy" id="157652"/>
    <lineage>
        <taxon>Eukaryota</taxon>
        <taxon>Viridiplantae</taxon>
        <taxon>Streptophyta</taxon>
        <taxon>Embryophyta</taxon>
        <taxon>Tracheophyta</taxon>
        <taxon>Spermatophyta</taxon>
        <taxon>Magnoliopsida</taxon>
        <taxon>eudicotyledons</taxon>
        <taxon>Gunneridae</taxon>
        <taxon>Pentapetalae</taxon>
        <taxon>rosids</taxon>
        <taxon>fabids</taxon>
        <taxon>Fabales</taxon>
        <taxon>Fabaceae</taxon>
        <taxon>Papilionoideae</taxon>
        <taxon>50 kb inversion clade</taxon>
        <taxon>NPAAA clade</taxon>
        <taxon>indigoferoid/millettioid clade</taxon>
        <taxon>Phaseoleae</taxon>
        <taxon>Mucuna</taxon>
    </lineage>
</organism>
<keyword evidence="3" id="KW-1185">Reference proteome</keyword>
<name>A0A371EIX8_MUCPR</name>
<dbReference type="OrthoDB" id="1752047at2759"/>
<dbReference type="EMBL" id="QJKJ01013628">
    <property type="protein sequence ID" value="RDX66015.1"/>
    <property type="molecule type" value="Genomic_DNA"/>
</dbReference>
<feature type="non-terminal residue" evidence="2">
    <location>
        <position position="1"/>
    </location>
</feature>
<dbReference type="Proteomes" id="UP000257109">
    <property type="component" value="Unassembled WGS sequence"/>
</dbReference>
<accession>A0A371EIX8</accession>
<protein>
    <recommendedName>
        <fullName evidence="1">Retrotransposon gag domain-containing protein</fullName>
    </recommendedName>
</protein>